<dbReference type="SUPFAM" id="SSF52540">
    <property type="entry name" value="P-loop containing nucleoside triphosphate hydrolases"/>
    <property type="match status" value="1"/>
</dbReference>
<evidence type="ECO:0000259" key="2">
    <source>
        <dbReference type="Pfam" id="PF05970"/>
    </source>
</evidence>
<evidence type="ECO:0000313" key="5">
    <source>
        <dbReference type="Proteomes" id="UP000251960"/>
    </source>
</evidence>
<feature type="domain" description="DNA helicase Pif1-like 2B" evidence="3">
    <location>
        <begin position="213"/>
        <end position="259"/>
    </location>
</feature>
<reference evidence="4 5" key="1">
    <citation type="journal article" date="2018" name="Nat. Genet.">
        <title>Extensive intraspecific gene order and gene structural variations between Mo17 and other maize genomes.</title>
        <authorList>
            <person name="Sun S."/>
            <person name="Zhou Y."/>
            <person name="Chen J."/>
            <person name="Shi J."/>
            <person name="Zhao H."/>
            <person name="Zhao H."/>
            <person name="Song W."/>
            <person name="Zhang M."/>
            <person name="Cui Y."/>
            <person name="Dong X."/>
            <person name="Liu H."/>
            <person name="Ma X."/>
            <person name="Jiao Y."/>
            <person name="Wang B."/>
            <person name="Wei X."/>
            <person name="Stein J.C."/>
            <person name="Glaubitz J.C."/>
            <person name="Lu F."/>
            <person name="Yu G."/>
            <person name="Liang C."/>
            <person name="Fengler K."/>
            <person name="Li B."/>
            <person name="Rafalski A."/>
            <person name="Schnable P.S."/>
            <person name="Ware D.H."/>
            <person name="Buckler E.S."/>
            <person name="Lai J."/>
        </authorList>
    </citation>
    <scope>NUCLEOTIDE SEQUENCE [LARGE SCALE GENOMIC DNA]</scope>
    <source>
        <strain evidence="5">cv. Missouri 17</strain>
        <tissue evidence="4">Seedling</tissue>
    </source>
</reference>
<dbReference type="GO" id="GO:0006310">
    <property type="term" value="P:DNA recombination"/>
    <property type="evidence" value="ECO:0007669"/>
    <property type="project" value="UniProtKB-KW"/>
</dbReference>
<dbReference type="AlphaFoldDB" id="A0A3L6E1N4"/>
<dbReference type="InterPro" id="IPR049163">
    <property type="entry name" value="Pif1-like_2B_dom"/>
</dbReference>
<dbReference type="PANTHER" id="PTHR10492">
    <property type="match status" value="1"/>
</dbReference>
<evidence type="ECO:0000259" key="3">
    <source>
        <dbReference type="Pfam" id="PF21530"/>
    </source>
</evidence>
<keyword evidence="1" id="KW-0378">Hydrolase</keyword>
<evidence type="ECO:0000313" key="4">
    <source>
        <dbReference type="EMBL" id="PWZ14792.1"/>
    </source>
</evidence>
<sequence>MTHRNAFEALDRSLRDLLSLKSAQSATIPFGGKVIVLGGDPRQILPVIEGGNRAQIINAAITNLPLWNSVTVLHLTQNMRLRSKDLIDSEKTELADFSAWILNIGNGNIPAIQKPGEMEPTWIQIPSEFLLLPQEDHISALIATVYPEITESYNDPTYLQQRAVLTPTNEIADLINEHVVDLIPGTHKQYLSCDRIASQSNTGGTLDILYPVKFLNSVNSNNFPQHKLLLKEGVPIILLRNLNQSEGLCNGTRLIITALGDMVLEAQILTGTHAGKKVLIPRMSGA</sequence>
<dbReference type="EMBL" id="NCVQ01000008">
    <property type="protein sequence ID" value="PWZ14792.1"/>
    <property type="molecule type" value="Genomic_DNA"/>
</dbReference>
<comment type="caution">
    <text evidence="4">The sequence shown here is derived from an EMBL/GenBank/DDBJ whole genome shotgun (WGS) entry which is preliminary data.</text>
</comment>
<gene>
    <name evidence="4" type="ORF">Zm00014a_004139</name>
</gene>
<keyword evidence="1" id="KW-0227">DNA damage</keyword>
<dbReference type="PANTHER" id="PTHR10492:SF57">
    <property type="entry name" value="ATP-DEPENDENT DNA HELICASE"/>
    <property type="match status" value="1"/>
</dbReference>
<organism evidence="4 5">
    <name type="scientific">Zea mays</name>
    <name type="common">Maize</name>
    <dbReference type="NCBI Taxonomy" id="4577"/>
    <lineage>
        <taxon>Eukaryota</taxon>
        <taxon>Viridiplantae</taxon>
        <taxon>Streptophyta</taxon>
        <taxon>Embryophyta</taxon>
        <taxon>Tracheophyta</taxon>
        <taxon>Spermatophyta</taxon>
        <taxon>Magnoliopsida</taxon>
        <taxon>Liliopsida</taxon>
        <taxon>Poales</taxon>
        <taxon>Poaceae</taxon>
        <taxon>PACMAD clade</taxon>
        <taxon>Panicoideae</taxon>
        <taxon>Andropogonodae</taxon>
        <taxon>Andropogoneae</taxon>
        <taxon>Tripsacinae</taxon>
        <taxon>Zea</taxon>
    </lineage>
</organism>
<dbReference type="Pfam" id="PF21530">
    <property type="entry name" value="Pif1_2B_dom"/>
    <property type="match status" value="1"/>
</dbReference>
<dbReference type="InterPro" id="IPR027417">
    <property type="entry name" value="P-loop_NTPase"/>
</dbReference>
<dbReference type="EC" id="5.6.2.3" evidence="1"/>
<name>A0A3L6E1N4_MAIZE</name>
<keyword evidence="1" id="KW-0067">ATP-binding</keyword>
<accession>A0A3L6E1N4</accession>
<feature type="domain" description="DNA helicase Pif1-like DEAD-box helicase" evidence="2">
    <location>
        <begin position="1"/>
        <end position="113"/>
    </location>
</feature>
<dbReference type="GO" id="GO:0000723">
    <property type="term" value="P:telomere maintenance"/>
    <property type="evidence" value="ECO:0007669"/>
    <property type="project" value="InterPro"/>
</dbReference>
<proteinExistence type="inferred from homology"/>
<keyword evidence="1" id="KW-0233">DNA recombination</keyword>
<comment type="cofactor">
    <cofactor evidence="1">
        <name>Mg(2+)</name>
        <dbReference type="ChEBI" id="CHEBI:18420"/>
    </cofactor>
</comment>
<dbReference type="Pfam" id="PF05970">
    <property type="entry name" value="PIF1"/>
    <property type="match status" value="1"/>
</dbReference>
<protein>
    <recommendedName>
        <fullName evidence="1">ATP-dependent DNA helicase</fullName>
        <ecNumber evidence="1">5.6.2.3</ecNumber>
    </recommendedName>
</protein>
<dbReference type="Gene3D" id="3.40.50.300">
    <property type="entry name" value="P-loop containing nucleotide triphosphate hydrolases"/>
    <property type="match status" value="1"/>
</dbReference>
<dbReference type="GO" id="GO:0016787">
    <property type="term" value="F:hydrolase activity"/>
    <property type="evidence" value="ECO:0007669"/>
    <property type="project" value="UniProtKB-KW"/>
</dbReference>
<dbReference type="GO" id="GO:0043139">
    <property type="term" value="F:5'-3' DNA helicase activity"/>
    <property type="evidence" value="ECO:0007669"/>
    <property type="project" value="UniProtKB-EC"/>
</dbReference>
<dbReference type="Proteomes" id="UP000251960">
    <property type="component" value="Chromosome 7"/>
</dbReference>
<dbReference type="GO" id="GO:0006281">
    <property type="term" value="P:DNA repair"/>
    <property type="evidence" value="ECO:0007669"/>
    <property type="project" value="UniProtKB-KW"/>
</dbReference>
<dbReference type="GO" id="GO:0005524">
    <property type="term" value="F:ATP binding"/>
    <property type="evidence" value="ECO:0007669"/>
    <property type="project" value="UniProtKB-KW"/>
</dbReference>
<evidence type="ECO:0000256" key="1">
    <source>
        <dbReference type="RuleBase" id="RU363044"/>
    </source>
</evidence>
<keyword evidence="1" id="KW-0234">DNA repair</keyword>
<comment type="catalytic activity">
    <reaction evidence="1">
        <text>ATP + H2O = ADP + phosphate + H(+)</text>
        <dbReference type="Rhea" id="RHEA:13065"/>
        <dbReference type="ChEBI" id="CHEBI:15377"/>
        <dbReference type="ChEBI" id="CHEBI:15378"/>
        <dbReference type="ChEBI" id="CHEBI:30616"/>
        <dbReference type="ChEBI" id="CHEBI:43474"/>
        <dbReference type="ChEBI" id="CHEBI:456216"/>
        <dbReference type="EC" id="5.6.2.3"/>
    </reaction>
</comment>
<keyword evidence="1" id="KW-0347">Helicase</keyword>
<keyword evidence="1" id="KW-0547">Nucleotide-binding</keyword>
<comment type="similarity">
    <text evidence="1">Belongs to the helicase family.</text>
</comment>
<dbReference type="InterPro" id="IPR010285">
    <property type="entry name" value="DNA_helicase_pif1-like_DEAD"/>
</dbReference>